<feature type="transmembrane region" description="Helical" evidence="14">
    <location>
        <begin position="168"/>
        <end position="190"/>
    </location>
</feature>
<evidence type="ECO:0000313" key="16">
    <source>
        <dbReference type="Proteomes" id="UP000324924"/>
    </source>
</evidence>
<comment type="subcellular location">
    <subcellularLocation>
        <location evidence="1">Cell membrane</location>
        <topology evidence="1">Multi-pass membrane protein</topology>
    </subcellularLocation>
</comment>
<keyword evidence="10" id="KW-0046">Antibiotic resistance</keyword>
<feature type="transmembrane region" description="Helical" evidence="14">
    <location>
        <begin position="101"/>
        <end position="119"/>
    </location>
</feature>
<organism evidence="15 16">
    <name type="scientific">Candidatus Nesciobacter abundans</name>
    <dbReference type="NCBI Taxonomy" id="2601668"/>
    <lineage>
        <taxon>Bacteria</taxon>
        <taxon>Pseudomonadati</taxon>
        <taxon>Pseudomonadota</taxon>
        <taxon>Alphaproteobacteria</taxon>
        <taxon>Holosporales</taxon>
        <taxon>Holosporaceae</taxon>
        <taxon>Candidatus Nesciobacter</taxon>
    </lineage>
</organism>
<evidence type="ECO:0000256" key="12">
    <source>
        <dbReference type="ARBA" id="ARBA00032932"/>
    </source>
</evidence>
<proteinExistence type="inferred from homology"/>
<sequence>MSVLVEKMNYIIQGFLEAFPISSSIHLKMLGISEHSVAFMHGFTGLAALIFFRKRILEMVLNFFSNPILHGKPALIIAPKILLGLFLSKVMKLKIIPINEIFSITLFSALFFVSDVFCAKNRKLEELSYKEVLFAGIVGLFAFFPGASNLGTSYTSFRMLKCTKKESLMYSYIFSIIPSIGAFVLSISDVNSLSHLNSMFDTNFCSYISKVSVLGVNITAGVSMSEIFCIISSVLYVFAQSSLFYIFGIRLCFKLINYLYFFSIYRVLVLVIYAIFKKI</sequence>
<evidence type="ECO:0000256" key="14">
    <source>
        <dbReference type="SAM" id="Phobius"/>
    </source>
</evidence>
<keyword evidence="5" id="KW-1003">Cell membrane</keyword>
<feature type="transmembrane region" description="Helical" evidence="14">
    <location>
        <begin position="211"/>
        <end position="238"/>
    </location>
</feature>
<dbReference type="PANTHER" id="PTHR30622:SF2">
    <property type="entry name" value="UNDECAPRENYL-DIPHOSPHATASE"/>
    <property type="match status" value="1"/>
</dbReference>
<keyword evidence="7" id="KW-0378">Hydrolase</keyword>
<evidence type="ECO:0000256" key="10">
    <source>
        <dbReference type="ARBA" id="ARBA00023251"/>
    </source>
</evidence>
<evidence type="ECO:0000256" key="2">
    <source>
        <dbReference type="ARBA" id="ARBA00010621"/>
    </source>
</evidence>
<keyword evidence="6 14" id="KW-0812">Transmembrane</keyword>
<dbReference type="GO" id="GO:0046677">
    <property type="term" value="P:response to antibiotic"/>
    <property type="evidence" value="ECO:0007669"/>
    <property type="project" value="UniProtKB-KW"/>
</dbReference>
<evidence type="ECO:0000256" key="13">
    <source>
        <dbReference type="ARBA" id="ARBA00047594"/>
    </source>
</evidence>
<dbReference type="Pfam" id="PF02673">
    <property type="entry name" value="BacA"/>
    <property type="match status" value="1"/>
</dbReference>
<gene>
    <name evidence="15" type="ORF">FZC36_02570</name>
</gene>
<keyword evidence="16" id="KW-1185">Reference proteome</keyword>
<evidence type="ECO:0000256" key="9">
    <source>
        <dbReference type="ARBA" id="ARBA00023136"/>
    </source>
</evidence>
<reference evidence="15 16" key="1">
    <citation type="submission" date="2019-08" db="EMBL/GenBank/DDBJ databases">
        <title>Highly reduced genomes of protist endosymbionts show evolutionary convergence.</title>
        <authorList>
            <person name="George E."/>
            <person name="Husnik F."/>
            <person name="Tashyreva D."/>
            <person name="Prokopchuk G."/>
            <person name="Horak A."/>
            <person name="Kwong W.K."/>
            <person name="Lukes J."/>
            <person name="Keeling P.J."/>
        </authorList>
    </citation>
    <scope>NUCLEOTIDE SEQUENCE [LARGE SCALE GENOMIC DNA]</scope>
    <source>
        <strain evidence="15">1604HC</strain>
    </source>
</reference>
<evidence type="ECO:0000313" key="15">
    <source>
        <dbReference type="EMBL" id="QEK39292.1"/>
    </source>
</evidence>
<dbReference type="KEGG" id="nabu:FZC36_02570"/>
<dbReference type="EMBL" id="CP043314">
    <property type="protein sequence ID" value="QEK39292.1"/>
    <property type="molecule type" value="Genomic_DNA"/>
</dbReference>
<dbReference type="InterPro" id="IPR003824">
    <property type="entry name" value="UppP"/>
</dbReference>
<keyword evidence="9 14" id="KW-0472">Membrane</keyword>
<dbReference type="EC" id="3.6.1.27" evidence="3"/>
<feature type="transmembrane region" description="Helical" evidence="14">
    <location>
        <begin position="258"/>
        <end position="276"/>
    </location>
</feature>
<evidence type="ECO:0000256" key="1">
    <source>
        <dbReference type="ARBA" id="ARBA00004651"/>
    </source>
</evidence>
<dbReference type="RefSeq" id="WP_148972415.1">
    <property type="nucleotide sequence ID" value="NZ_CP043314.1"/>
</dbReference>
<feature type="transmembrane region" description="Helical" evidence="14">
    <location>
        <begin position="131"/>
        <end position="148"/>
    </location>
</feature>
<evidence type="ECO:0000256" key="7">
    <source>
        <dbReference type="ARBA" id="ARBA00022801"/>
    </source>
</evidence>
<feature type="transmembrane region" description="Helical" evidence="14">
    <location>
        <begin position="32"/>
        <end position="52"/>
    </location>
</feature>
<keyword evidence="8 14" id="KW-1133">Transmembrane helix</keyword>
<accession>A0A5C0UIN2</accession>
<dbReference type="PANTHER" id="PTHR30622">
    <property type="entry name" value="UNDECAPRENYL-DIPHOSPHATASE"/>
    <property type="match status" value="1"/>
</dbReference>
<comment type="similarity">
    <text evidence="2">Belongs to the UppP family.</text>
</comment>
<evidence type="ECO:0000256" key="8">
    <source>
        <dbReference type="ARBA" id="ARBA00022989"/>
    </source>
</evidence>
<dbReference type="OrthoDB" id="9808289at2"/>
<evidence type="ECO:0000256" key="11">
    <source>
        <dbReference type="ARBA" id="ARBA00032707"/>
    </source>
</evidence>
<evidence type="ECO:0000256" key="3">
    <source>
        <dbReference type="ARBA" id="ARBA00012374"/>
    </source>
</evidence>
<evidence type="ECO:0000256" key="4">
    <source>
        <dbReference type="ARBA" id="ARBA00021581"/>
    </source>
</evidence>
<dbReference type="Proteomes" id="UP000324924">
    <property type="component" value="Chromosome"/>
</dbReference>
<dbReference type="AlphaFoldDB" id="A0A5C0UIN2"/>
<evidence type="ECO:0000256" key="5">
    <source>
        <dbReference type="ARBA" id="ARBA00022475"/>
    </source>
</evidence>
<comment type="catalytic activity">
    <reaction evidence="13">
        <text>di-trans,octa-cis-undecaprenyl diphosphate + H2O = di-trans,octa-cis-undecaprenyl phosphate + phosphate + H(+)</text>
        <dbReference type="Rhea" id="RHEA:28094"/>
        <dbReference type="ChEBI" id="CHEBI:15377"/>
        <dbReference type="ChEBI" id="CHEBI:15378"/>
        <dbReference type="ChEBI" id="CHEBI:43474"/>
        <dbReference type="ChEBI" id="CHEBI:58405"/>
        <dbReference type="ChEBI" id="CHEBI:60392"/>
        <dbReference type="EC" id="3.6.1.27"/>
    </reaction>
</comment>
<name>A0A5C0UIN2_9PROT</name>
<dbReference type="GO" id="GO:0005886">
    <property type="term" value="C:plasma membrane"/>
    <property type="evidence" value="ECO:0007669"/>
    <property type="project" value="UniProtKB-SubCell"/>
</dbReference>
<protein>
    <recommendedName>
        <fullName evidence="4">Undecaprenyl-diphosphatase</fullName>
        <ecNumber evidence="3">3.6.1.27</ecNumber>
    </recommendedName>
    <alternativeName>
        <fullName evidence="12">Bacitracin resistance protein</fullName>
    </alternativeName>
    <alternativeName>
        <fullName evidence="11">Undecaprenyl pyrophosphate phosphatase</fullName>
    </alternativeName>
</protein>
<dbReference type="GO" id="GO:0050380">
    <property type="term" value="F:undecaprenyl-diphosphatase activity"/>
    <property type="evidence" value="ECO:0007669"/>
    <property type="project" value="UniProtKB-EC"/>
</dbReference>
<evidence type="ECO:0000256" key="6">
    <source>
        <dbReference type="ARBA" id="ARBA00022692"/>
    </source>
</evidence>